<dbReference type="Proteomes" id="UP000002432">
    <property type="component" value="Chromosome"/>
</dbReference>
<accession>Q1IUJ2</accession>
<dbReference type="PANTHER" id="PTHR43598:SF1">
    <property type="entry name" value="FORMATE DEHYDROGENASE-O MAJOR SUBUNIT"/>
    <property type="match status" value="1"/>
</dbReference>
<evidence type="ECO:0000256" key="2">
    <source>
        <dbReference type="ARBA" id="ARBA00004196"/>
    </source>
</evidence>
<dbReference type="PANTHER" id="PTHR43598">
    <property type="entry name" value="TUNGSTEN-CONTAINING FORMYLMETHANOFURAN DEHYDROGENASE 2 SUBUNIT B"/>
    <property type="match status" value="1"/>
</dbReference>
<reference evidence="10 11" key="1">
    <citation type="journal article" date="2009" name="Appl. Environ. Microbiol.">
        <title>Three genomes from the phylum Acidobacteria provide insight into the lifestyles of these microorganisms in soils.</title>
        <authorList>
            <person name="Ward N.L."/>
            <person name="Challacombe J.F."/>
            <person name="Janssen P.H."/>
            <person name="Henrissat B."/>
            <person name="Coutinho P.M."/>
            <person name="Wu M."/>
            <person name="Xie G."/>
            <person name="Haft D.H."/>
            <person name="Sait M."/>
            <person name="Badger J."/>
            <person name="Barabote R.D."/>
            <person name="Bradley B."/>
            <person name="Brettin T.S."/>
            <person name="Brinkac L.M."/>
            <person name="Bruce D."/>
            <person name="Creasy T."/>
            <person name="Daugherty S.C."/>
            <person name="Davidsen T.M."/>
            <person name="DeBoy R.T."/>
            <person name="Detter J.C."/>
            <person name="Dodson R.J."/>
            <person name="Durkin A.S."/>
            <person name="Ganapathy A."/>
            <person name="Gwinn-Giglio M."/>
            <person name="Han C.S."/>
            <person name="Khouri H."/>
            <person name="Kiss H."/>
            <person name="Kothari S.P."/>
            <person name="Madupu R."/>
            <person name="Nelson K.E."/>
            <person name="Nelson W.C."/>
            <person name="Paulsen I."/>
            <person name="Penn K."/>
            <person name="Ren Q."/>
            <person name="Rosovitz M.J."/>
            <person name="Selengut J.D."/>
            <person name="Shrivastava S."/>
            <person name="Sullivan S.A."/>
            <person name="Tapia R."/>
            <person name="Thompson L.S."/>
            <person name="Watkins K.L."/>
            <person name="Yang Q."/>
            <person name="Yu C."/>
            <person name="Zafar N."/>
            <person name="Zhou L."/>
            <person name="Kuske C.R."/>
        </authorList>
    </citation>
    <scope>NUCLEOTIDE SEQUENCE [LARGE SCALE GENOMIC DNA]</scope>
    <source>
        <strain evidence="10 11">Ellin345</strain>
    </source>
</reference>
<dbReference type="GO" id="GO:0051539">
    <property type="term" value="F:4 iron, 4 sulfur cluster binding"/>
    <property type="evidence" value="ECO:0007669"/>
    <property type="project" value="UniProtKB-KW"/>
</dbReference>
<dbReference type="EMBL" id="CP000360">
    <property type="protein sequence ID" value="ABF39458.1"/>
    <property type="molecule type" value="Genomic_DNA"/>
</dbReference>
<dbReference type="InterPro" id="IPR006311">
    <property type="entry name" value="TAT_signal"/>
</dbReference>
<evidence type="ECO:0000313" key="10">
    <source>
        <dbReference type="EMBL" id="ABF39458.1"/>
    </source>
</evidence>
<dbReference type="GO" id="GO:0009061">
    <property type="term" value="P:anaerobic respiration"/>
    <property type="evidence" value="ECO:0007669"/>
    <property type="project" value="TreeGrafter"/>
</dbReference>
<evidence type="ECO:0000256" key="6">
    <source>
        <dbReference type="ARBA" id="ARBA00023002"/>
    </source>
</evidence>
<keyword evidence="7" id="KW-0408">Iron</keyword>
<dbReference type="GO" id="GO:0016491">
    <property type="term" value="F:oxidoreductase activity"/>
    <property type="evidence" value="ECO:0007669"/>
    <property type="project" value="UniProtKB-KW"/>
</dbReference>
<dbReference type="eggNOG" id="COG0243">
    <property type="taxonomic scope" value="Bacteria"/>
</dbReference>
<evidence type="ECO:0000256" key="4">
    <source>
        <dbReference type="ARBA" id="ARBA00022485"/>
    </source>
</evidence>
<evidence type="ECO:0000259" key="9">
    <source>
        <dbReference type="PROSITE" id="PS51669"/>
    </source>
</evidence>
<dbReference type="Gene3D" id="3.40.50.740">
    <property type="match status" value="1"/>
</dbReference>
<dbReference type="EnsemblBacteria" id="ABF39458">
    <property type="protein sequence ID" value="ABF39458"/>
    <property type="gene ID" value="Acid345_0453"/>
</dbReference>
<evidence type="ECO:0000256" key="5">
    <source>
        <dbReference type="ARBA" id="ARBA00022723"/>
    </source>
</evidence>
<gene>
    <name evidence="10" type="ordered locus">Acid345_0453</name>
</gene>
<dbReference type="PROSITE" id="PS51318">
    <property type="entry name" value="TAT"/>
    <property type="match status" value="1"/>
</dbReference>
<comment type="subcellular location">
    <subcellularLocation>
        <location evidence="2">Cell envelope</location>
    </subcellularLocation>
</comment>
<comment type="cofactor">
    <cofactor evidence="1">
        <name>[4Fe-4S] cluster</name>
        <dbReference type="ChEBI" id="CHEBI:49883"/>
    </cofactor>
</comment>
<dbReference type="HOGENOM" id="CLU_061371_1_0_0"/>
<name>Q1IUJ2_KORVE</name>
<feature type="domain" description="4Fe-4S Mo/W bis-MGD-type" evidence="9">
    <location>
        <begin position="62"/>
        <end position="118"/>
    </location>
</feature>
<dbReference type="STRING" id="204669.Acid345_0453"/>
<evidence type="ECO:0000256" key="1">
    <source>
        <dbReference type="ARBA" id="ARBA00001966"/>
    </source>
</evidence>
<dbReference type="GO" id="GO:0030313">
    <property type="term" value="C:cell envelope"/>
    <property type="evidence" value="ECO:0007669"/>
    <property type="project" value="UniProtKB-SubCell"/>
</dbReference>
<dbReference type="SMART" id="SM00926">
    <property type="entry name" value="Molybdop_Fe4S4"/>
    <property type="match status" value="1"/>
</dbReference>
<keyword evidence="5" id="KW-0479">Metal-binding</keyword>
<keyword evidence="6" id="KW-0560">Oxidoreductase</keyword>
<evidence type="ECO:0000256" key="8">
    <source>
        <dbReference type="ARBA" id="ARBA00023014"/>
    </source>
</evidence>
<dbReference type="GO" id="GO:0030151">
    <property type="term" value="F:molybdenum ion binding"/>
    <property type="evidence" value="ECO:0007669"/>
    <property type="project" value="TreeGrafter"/>
</dbReference>
<keyword evidence="8" id="KW-0411">Iron-sulfur</keyword>
<dbReference type="InterPro" id="IPR006963">
    <property type="entry name" value="Mopterin_OxRdtase_4Fe-4S_dom"/>
</dbReference>
<dbReference type="Pfam" id="PF04879">
    <property type="entry name" value="Molybdop_Fe4S4"/>
    <property type="match status" value="1"/>
</dbReference>
<comment type="similarity">
    <text evidence="3">Belongs to the prokaryotic molybdopterin-containing oxidoreductase family.</text>
</comment>
<protein>
    <submittedName>
        <fullName evidence="10">Molybdopterin oxidoreductase</fullName>
    </submittedName>
</protein>
<evidence type="ECO:0000313" key="11">
    <source>
        <dbReference type="Proteomes" id="UP000002432"/>
    </source>
</evidence>
<evidence type="ECO:0000256" key="3">
    <source>
        <dbReference type="ARBA" id="ARBA00010312"/>
    </source>
</evidence>
<dbReference type="AlphaFoldDB" id="Q1IUJ2"/>
<organism evidence="10 11">
    <name type="scientific">Koribacter versatilis (strain Ellin345)</name>
    <dbReference type="NCBI Taxonomy" id="204669"/>
    <lineage>
        <taxon>Bacteria</taxon>
        <taxon>Pseudomonadati</taxon>
        <taxon>Acidobacteriota</taxon>
        <taxon>Terriglobia</taxon>
        <taxon>Terriglobales</taxon>
        <taxon>Candidatus Korobacteraceae</taxon>
        <taxon>Candidatus Korobacter</taxon>
    </lineage>
</organism>
<proteinExistence type="inferred from homology"/>
<dbReference type="GO" id="GO:0009055">
    <property type="term" value="F:electron transfer activity"/>
    <property type="evidence" value="ECO:0007669"/>
    <property type="project" value="TreeGrafter"/>
</dbReference>
<evidence type="ECO:0000256" key="7">
    <source>
        <dbReference type="ARBA" id="ARBA00023004"/>
    </source>
</evidence>
<dbReference type="SUPFAM" id="SSF53706">
    <property type="entry name" value="Formate dehydrogenase/DMSO reductase, domains 1-3"/>
    <property type="match status" value="1"/>
</dbReference>
<keyword evidence="4" id="KW-0004">4Fe-4S</keyword>
<keyword evidence="11" id="KW-1185">Reference proteome</keyword>
<dbReference type="KEGG" id="aba:Acid345_0453"/>
<dbReference type="Gene3D" id="2.20.25.90">
    <property type="entry name" value="ADC-like domains"/>
    <property type="match status" value="1"/>
</dbReference>
<dbReference type="PROSITE" id="PS51669">
    <property type="entry name" value="4FE4S_MOW_BIS_MGD"/>
    <property type="match status" value="1"/>
</dbReference>
<sequence>MAASETPKHDDVNVPQDRVQTALSRRDWLRLTIGASAGLALGSLVDVKAVRAANESLKLSNVREFTTSCNFCSCGCGMVATVRDNKLITLEGDYDHVVNEGSLCVKGMSMFPTHASPQRNQVPRYRAPGSDHWEDITWEDAVERISQKIRKTRDTTWIANEKAGDTEVPVNRTDAIAFLGGAQNTNEECYLFQKFARLLGTAYVEHQARL</sequence>